<comment type="similarity">
    <text evidence="2">Belongs to the major facilitator superfamily. Sugar transporter (TC 2.A.1.1) family.</text>
</comment>
<dbReference type="GO" id="GO:0016020">
    <property type="term" value="C:membrane"/>
    <property type="evidence" value="ECO:0007669"/>
    <property type="project" value="UniProtKB-SubCell"/>
</dbReference>
<feature type="transmembrane region" description="Helical" evidence="7">
    <location>
        <begin position="38"/>
        <end position="60"/>
    </location>
</feature>
<evidence type="ECO:0000256" key="3">
    <source>
        <dbReference type="ARBA" id="ARBA00022692"/>
    </source>
</evidence>
<dbReference type="SUPFAM" id="SSF103473">
    <property type="entry name" value="MFS general substrate transporter"/>
    <property type="match status" value="1"/>
</dbReference>
<evidence type="ECO:0000256" key="5">
    <source>
        <dbReference type="ARBA" id="ARBA00023136"/>
    </source>
</evidence>
<feature type="transmembrane region" description="Helical" evidence="7">
    <location>
        <begin position="400"/>
        <end position="423"/>
    </location>
</feature>
<evidence type="ECO:0000256" key="7">
    <source>
        <dbReference type="SAM" id="Phobius"/>
    </source>
</evidence>
<dbReference type="EMBL" id="NAJM01000001">
    <property type="protein sequence ID" value="RVX76062.1"/>
    <property type="molecule type" value="Genomic_DNA"/>
</dbReference>
<dbReference type="PROSITE" id="PS50850">
    <property type="entry name" value="MFS"/>
    <property type="match status" value="1"/>
</dbReference>
<dbReference type="InterPro" id="IPR020846">
    <property type="entry name" value="MFS_dom"/>
</dbReference>
<feature type="transmembrane region" description="Helical" evidence="7">
    <location>
        <begin position="363"/>
        <end position="380"/>
    </location>
</feature>
<evidence type="ECO:0000256" key="4">
    <source>
        <dbReference type="ARBA" id="ARBA00022989"/>
    </source>
</evidence>
<dbReference type="Proteomes" id="UP000288859">
    <property type="component" value="Unassembled WGS sequence"/>
</dbReference>
<dbReference type="AlphaFoldDB" id="A0A438NK22"/>
<comment type="caution">
    <text evidence="9">The sequence shown here is derived from an EMBL/GenBank/DDBJ whole genome shotgun (WGS) entry which is preliminary data.</text>
</comment>
<dbReference type="InterPro" id="IPR036259">
    <property type="entry name" value="MFS_trans_sf"/>
</dbReference>
<sequence>MQQLKTQEVEEKPHAEMMDVAETASSEDAKPKLTRRNVLLIMAIAMAMVAGGAVNGMIATTLAQPSFIVYFDLDTGDPTSLIGATNGMFYGGGAIGVFFGAWAADKFGRRKALAINCILSTCWQALQAGSVHIGMFIAFRFFSGFNAAIFVTLTPLYQSEISPPHLRGLLVGLAGIGNIVGYHIATWSGVGFFHAPAGVNQWRFPFVILGGLCLIVLALLPFIPESPRWLLMQGRRSEAEVIIKQIHTTGAGTNHRFAELELQQMELQIEEERELASTGALVVNNYGPYFYSMLGMDSEQQMYLSGGYLTCNFVFAFVGIAIVDKVGRIKLMVFASIGQIICLIIEAAIVANNPEGGNRSMNIAGIFIFYLYTAIYGVGWDCAQFTYIAELLPTALRARGVTLGIASLYLCNVAYLTGVLYAFSQIGWKYFLVFITISPFLVALLWFFGPETKGKTLEEIGALFGDELVGKTLEELDAQYKDGHQEKKPSQD</sequence>
<dbReference type="Gene3D" id="1.20.1250.20">
    <property type="entry name" value="MFS general substrate transporter like domains"/>
    <property type="match status" value="2"/>
</dbReference>
<name>A0A438NK22_EXOME</name>
<evidence type="ECO:0000313" key="9">
    <source>
        <dbReference type="EMBL" id="RVX76062.1"/>
    </source>
</evidence>
<dbReference type="PANTHER" id="PTHR48022">
    <property type="entry name" value="PLASTIDIC GLUCOSE TRANSPORTER 4"/>
    <property type="match status" value="1"/>
</dbReference>
<gene>
    <name evidence="9" type="ORF">B0A52_00419</name>
</gene>
<accession>A0A438NK22</accession>
<feature type="compositionally biased region" description="Basic and acidic residues" evidence="6">
    <location>
        <begin position="7"/>
        <end position="17"/>
    </location>
</feature>
<dbReference type="InterPro" id="IPR050360">
    <property type="entry name" value="MFS_Sugar_Transporters"/>
</dbReference>
<feature type="transmembrane region" description="Helical" evidence="7">
    <location>
        <begin position="202"/>
        <end position="223"/>
    </location>
</feature>
<feature type="transmembrane region" description="Helical" evidence="7">
    <location>
        <begin position="329"/>
        <end position="351"/>
    </location>
</feature>
<dbReference type="VEuPathDB" id="FungiDB:PV10_06433"/>
<keyword evidence="5 7" id="KW-0472">Membrane</keyword>
<dbReference type="Pfam" id="PF00083">
    <property type="entry name" value="Sugar_tr"/>
    <property type="match status" value="1"/>
</dbReference>
<organism evidence="9 10">
    <name type="scientific">Exophiala mesophila</name>
    <name type="common">Black yeast-like fungus</name>
    <dbReference type="NCBI Taxonomy" id="212818"/>
    <lineage>
        <taxon>Eukaryota</taxon>
        <taxon>Fungi</taxon>
        <taxon>Dikarya</taxon>
        <taxon>Ascomycota</taxon>
        <taxon>Pezizomycotina</taxon>
        <taxon>Eurotiomycetes</taxon>
        <taxon>Chaetothyriomycetidae</taxon>
        <taxon>Chaetothyriales</taxon>
        <taxon>Herpotrichiellaceae</taxon>
        <taxon>Exophiala</taxon>
    </lineage>
</organism>
<feature type="transmembrane region" description="Helical" evidence="7">
    <location>
        <begin position="430"/>
        <end position="449"/>
    </location>
</feature>
<feature type="transmembrane region" description="Helical" evidence="7">
    <location>
        <begin position="169"/>
        <end position="190"/>
    </location>
</feature>
<feature type="transmembrane region" description="Helical" evidence="7">
    <location>
        <begin position="80"/>
        <end position="101"/>
    </location>
</feature>
<keyword evidence="3 7" id="KW-0812">Transmembrane</keyword>
<comment type="subcellular location">
    <subcellularLocation>
        <location evidence="1">Membrane</location>
        <topology evidence="1">Multi-pass membrane protein</topology>
    </subcellularLocation>
</comment>
<dbReference type="PANTHER" id="PTHR48022:SF11">
    <property type="entry name" value="MONOSACCHARIDE TRANSPORTER (HXT8), PUTATIVE (AFU_ORTHOLOGUE AFUA_2G08120)-RELATED"/>
    <property type="match status" value="1"/>
</dbReference>
<dbReference type="GO" id="GO:0005351">
    <property type="term" value="F:carbohydrate:proton symporter activity"/>
    <property type="evidence" value="ECO:0007669"/>
    <property type="project" value="TreeGrafter"/>
</dbReference>
<evidence type="ECO:0000256" key="6">
    <source>
        <dbReference type="SAM" id="MobiDB-lite"/>
    </source>
</evidence>
<evidence type="ECO:0000256" key="1">
    <source>
        <dbReference type="ARBA" id="ARBA00004141"/>
    </source>
</evidence>
<evidence type="ECO:0000259" key="8">
    <source>
        <dbReference type="PROSITE" id="PS50850"/>
    </source>
</evidence>
<keyword evidence="4 7" id="KW-1133">Transmembrane helix</keyword>
<feature type="transmembrane region" description="Helical" evidence="7">
    <location>
        <begin position="137"/>
        <end position="157"/>
    </location>
</feature>
<dbReference type="InterPro" id="IPR005828">
    <property type="entry name" value="MFS_sugar_transport-like"/>
</dbReference>
<protein>
    <recommendedName>
        <fullName evidence="8">Major facilitator superfamily (MFS) profile domain-containing protein</fullName>
    </recommendedName>
</protein>
<feature type="domain" description="Major facilitator superfamily (MFS) profile" evidence="8">
    <location>
        <begin position="40"/>
        <end position="453"/>
    </location>
</feature>
<feature type="region of interest" description="Disordered" evidence="6">
    <location>
        <begin position="1"/>
        <end position="28"/>
    </location>
</feature>
<evidence type="ECO:0000313" key="10">
    <source>
        <dbReference type="Proteomes" id="UP000288859"/>
    </source>
</evidence>
<dbReference type="OrthoDB" id="5399138at2759"/>
<proteinExistence type="inferred from homology"/>
<reference evidence="9 10" key="1">
    <citation type="submission" date="2017-03" db="EMBL/GenBank/DDBJ databases">
        <title>Genomes of endolithic fungi from Antarctica.</title>
        <authorList>
            <person name="Coleine C."/>
            <person name="Masonjones S."/>
            <person name="Stajich J.E."/>
        </authorList>
    </citation>
    <scope>NUCLEOTIDE SEQUENCE [LARGE SCALE GENOMIC DNA]</scope>
    <source>
        <strain evidence="9 10">CCFEE 6314</strain>
    </source>
</reference>
<feature type="transmembrane region" description="Helical" evidence="7">
    <location>
        <begin position="302"/>
        <end position="323"/>
    </location>
</feature>
<evidence type="ECO:0000256" key="2">
    <source>
        <dbReference type="ARBA" id="ARBA00010992"/>
    </source>
</evidence>